<evidence type="ECO:0000313" key="1">
    <source>
        <dbReference type="EMBL" id="EXK99659.1"/>
    </source>
</evidence>
<dbReference type="OrthoDB" id="5069851at2759"/>
<dbReference type="AlphaFoldDB" id="X0D954"/>
<reference evidence="1 2" key="1">
    <citation type="submission" date="2011-11" db="EMBL/GenBank/DDBJ databases">
        <title>The Genome Sequence of Fusarium oxysporum PHW815.</title>
        <authorList>
            <consortium name="The Broad Institute Genome Sequencing Platform"/>
            <person name="Ma L.-J."/>
            <person name="Gale L.R."/>
            <person name="Schwartz D.C."/>
            <person name="Zhou S."/>
            <person name="Corby-Kistler H."/>
            <person name="Young S.K."/>
            <person name="Zeng Q."/>
            <person name="Gargeya S."/>
            <person name="Fitzgerald M."/>
            <person name="Haas B."/>
            <person name="Abouelleil A."/>
            <person name="Alvarado L."/>
            <person name="Arachchi H.M."/>
            <person name="Berlin A."/>
            <person name="Brown A."/>
            <person name="Chapman S.B."/>
            <person name="Chen Z."/>
            <person name="Dunbar C."/>
            <person name="Freedman E."/>
            <person name="Gearin G."/>
            <person name="Goldberg J."/>
            <person name="Griggs A."/>
            <person name="Gujja S."/>
            <person name="Heiman D."/>
            <person name="Howarth C."/>
            <person name="Larson L."/>
            <person name="Lui A."/>
            <person name="MacDonald P.J.P."/>
            <person name="Montmayeur A."/>
            <person name="Murphy C."/>
            <person name="Neiman D."/>
            <person name="Pearson M."/>
            <person name="Priest M."/>
            <person name="Roberts A."/>
            <person name="Saif S."/>
            <person name="Shea T."/>
            <person name="Shenoy N."/>
            <person name="Sisk P."/>
            <person name="Stolte C."/>
            <person name="Sykes S."/>
            <person name="Wortman J."/>
            <person name="Nusbaum C."/>
            <person name="Birren B."/>
        </authorList>
    </citation>
    <scope>NUCLEOTIDE SEQUENCE [LARGE SCALE GENOMIC DNA]</scope>
    <source>
        <strain evidence="1 2">54005</strain>
    </source>
</reference>
<gene>
    <name evidence="1" type="ORF">FOQG_00116</name>
</gene>
<dbReference type="EMBL" id="JH658362">
    <property type="protein sequence ID" value="EXK99659.1"/>
    <property type="molecule type" value="Genomic_DNA"/>
</dbReference>
<protein>
    <submittedName>
        <fullName evidence="1">Uncharacterized protein</fullName>
    </submittedName>
</protein>
<accession>X0D954</accession>
<organism evidence="1 2">
    <name type="scientific">Fusarium oxysporum f. sp. raphani 54005</name>
    <dbReference type="NCBI Taxonomy" id="1089458"/>
    <lineage>
        <taxon>Eukaryota</taxon>
        <taxon>Fungi</taxon>
        <taxon>Dikarya</taxon>
        <taxon>Ascomycota</taxon>
        <taxon>Pezizomycotina</taxon>
        <taxon>Sordariomycetes</taxon>
        <taxon>Hypocreomycetidae</taxon>
        <taxon>Hypocreales</taxon>
        <taxon>Nectriaceae</taxon>
        <taxon>Fusarium</taxon>
        <taxon>Fusarium oxysporum species complex</taxon>
    </lineage>
</organism>
<evidence type="ECO:0000313" key="2">
    <source>
        <dbReference type="Proteomes" id="UP000030663"/>
    </source>
</evidence>
<keyword evidence="2" id="KW-1185">Reference proteome</keyword>
<proteinExistence type="predicted"/>
<sequence length="136" mass="15768">MYAVRRSLQMPNLDEPYLTEGYDEDGHDKLRDIAIEIGKAWLHKDDTSCVRLAAFGCEILLLVHPLYDTYPPIKEAFLNSEIEKLNRLKGKLVRGANLSRRERKFVKALRLGGLYDEWLEAIRGQAKRVLEKTEPR</sequence>
<dbReference type="HOGENOM" id="CLU_150153_0_0_1"/>
<name>X0D954_FUSOX</name>
<dbReference type="Proteomes" id="UP000030663">
    <property type="component" value="Unassembled WGS sequence"/>
</dbReference>